<name>A0A3G3K3Z7_9BACL</name>
<keyword evidence="6" id="KW-1185">Reference proteome</keyword>
<dbReference type="PANTHER" id="PTHR43280:SF2">
    <property type="entry name" value="HTH-TYPE TRANSCRIPTIONAL REGULATOR EXSA"/>
    <property type="match status" value="1"/>
</dbReference>
<proteinExistence type="predicted"/>
<dbReference type="SMART" id="SM00342">
    <property type="entry name" value="HTH_ARAC"/>
    <property type="match status" value="1"/>
</dbReference>
<accession>A0A3G3K3Z7</accession>
<keyword evidence="1" id="KW-0805">Transcription regulation</keyword>
<dbReference type="AlphaFoldDB" id="A0A3G3K3Z7"/>
<dbReference type="InterPro" id="IPR003313">
    <property type="entry name" value="AraC-bd"/>
</dbReference>
<evidence type="ECO:0000313" key="6">
    <source>
        <dbReference type="Proteomes" id="UP000269097"/>
    </source>
</evidence>
<dbReference type="Pfam" id="PF12833">
    <property type="entry name" value="HTH_18"/>
    <property type="match status" value="1"/>
</dbReference>
<dbReference type="InterPro" id="IPR037923">
    <property type="entry name" value="HTH-like"/>
</dbReference>
<dbReference type="PRINTS" id="PR00032">
    <property type="entry name" value="HTHARAC"/>
</dbReference>
<dbReference type="PROSITE" id="PS01124">
    <property type="entry name" value="HTH_ARAC_FAMILY_2"/>
    <property type="match status" value="1"/>
</dbReference>
<dbReference type="Gene3D" id="2.60.120.10">
    <property type="entry name" value="Jelly Rolls"/>
    <property type="match status" value="1"/>
</dbReference>
<dbReference type="EMBL" id="CP033433">
    <property type="protein sequence ID" value="AYQ75162.1"/>
    <property type="molecule type" value="Genomic_DNA"/>
</dbReference>
<dbReference type="Pfam" id="PF02311">
    <property type="entry name" value="AraC_binding"/>
    <property type="match status" value="1"/>
</dbReference>
<keyword evidence="3" id="KW-0804">Transcription</keyword>
<dbReference type="Proteomes" id="UP000269097">
    <property type="component" value="Chromosome"/>
</dbReference>
<dbReference type="Gene3D" id="1.10.10.60">
    <property type="entry name" value="Homeodomain-like"/>
    <property type="match status" value="2"/>
</dbReference>
<dbReference type="SUPFAM" id="SSF46689">
    <property type="entry name" value="Homeodomain-like"/>
    <property type="match status" value="2"/>
</dbReference>
<evidence type="ECO:0000256" key="1">
    <source>
        <dbReference type="ARBA" id="ARBA00023015"/>
    </source>
</evidence>
<dbReference type="GO" id="GO:0043565">
    <property type="term" value="F:sequence-specific DNA binding"/>
    <property type="evidence" value="ECO:0007669"/>
    <property type="project" value="InterPro"/>
</dbReference>
<dbReference type="RefSeq" id="WP_123043242.1">
    <property type="nucleotide sequence ID" value="NZ_CP033433.1"/>
</dbReference>
<evidence type="ECO:0000256" key="2">
    <source>
        <dbReference type="ARBA" id="ARBA00023125"/>
    </source>
</evidence>
<reference evidence="5 6" key="1">
    <citation type="submission" date="2018-10" db="EMBL/GenBank/DDBJ databases">
        <title>Genome Sequence of Cohnella sp.</title>
        <authorList>
            <person name="Srinivasan S."/>
            <person name="Kim M.K."/>
        </authorList>
    </citation>
    <scope>NUCLEOTIDE SEQUENCE [LARGE SCALE GENOMIC DNA]</scope>
    <source>
        <strain evidence="5 6">18JY8-7</strain>
    </source>
</reference>
<dbReference type="GO" id="GO:0003700">
    <property type="term" value="F:DNA-binding transcription factor activity"/>
    <property type="evidence" value="ECO:0007669"/>
    <property type="project" value="InterPro"/>
</dbReference>
<gene>
    <name evidence="5" type="ORF">EAV92_23000</name>
</gene>
<dbReference type="KEGG" id="coh:EAV92_23000"/>
<feature type="domain" description="HTH araC/xylS-type" evidence="4">
    <location>
        <begin position="183"/>
        <end position="281"/>
    </location>
</feature>
<dbReference type="InterPro" id="IPR014710">
    <property type="entry name" value="RmlC-like_jellyroll"/>
</dbReference>
<evidence type="ECO:0000313" key="5">
    <source>
        <dbReference type="EMBL" id="AYQ75162.1"/>
    </source>
</evidence>
<dbReference type="SUPFAM" id="SSF51215">
    <property type="entry name" value="Regulatory protein AraC"/>
    <property type="match status" value="1"/>
</dbReference>
<keyword evidence="2" id="KW-0238">DNA-binding</keyword>
<evidence type="ECO:0000259" key="4">
    <source>
        <dbReference type="PROSITE" id="PS01124"/>
    </source>
</evidence>
<dbReference type="InterPro" id="IPR018060">
    <property type="entry name" value="HTH_AraC"/>
</dbReference>
<protein>
    <submittedName>
        <fullName evidence="5">AraC family transcriptional regulator</fullName>
    </submittedName>
</protein>
<dbReference type="InterPro" id="IPR009057">
    <property type="entry name" value="Homeodomain-like_sf"/>
</dbReference>
<organism evidence="5 6">
    <name type="scientific">Cohnella candidum</name>
    <dbReference type="NCBI Taxonomy" id="2674991"/>
    <lineage>
        <taxon>Bacteria</taxon>
        <taxon>Bacillati</taxon>
        <taxon>Bacillota</taxon>
        <taxon>Bacilli</taxon>
        <taxon>Bacillales</taxon>
        <taxon>Paenibacillaceae</taxon>
        <taxon>Cohnella</taxon>
    </lineage>
</organism>
<sequence>MIEFSHEFAEHWYHTPNALEKHSGIIPIRIGYNEAKPNYRIGPRFIVYFSLHFVLKGHVTLRWDHEEVILRRGDLFALFPHQIHKYNITPDSEEPLKMFWIAAEGKQMPSLIRRLGLTPQLPYLKAFFSPSFEASLFHLANQWEDLTRKDDFSLTHAFYALLNQLLQMSQPPQSSASTDDWISKSLAYIHLNYMEGITIRDIAEHVGIHRSHFSNIFNKKVGVRPQQYLMNLLMKKAMEMVSTTTMPITHIALSLGYSDVYSFTHSFKGFYGESPSFYRKTPQP</sequence>
<dbReference type="PANTHER" id="PTHR43280">
    <property type="entry name" value="ARAC-FAMILY TRANSCRIPTIONAL REGULATOR"/>
    <property type="match status" value="1"/>
</dbReference>
<evidence type="ECO:0000256" key="3">
    <source>
        <dbReference type="ARBA" id="ARBA00023163"/>
    </source>
</evidence>
<dbReference type="InterPro" id="IPR020449">
    <property type="entry name" value="Tscrpt_reg_AraC-type_HTH"/>
</dbReference>